<evidence type="ECO:0000313" key="1">
    <source>
        <dbReference type="EMBL" id="CAI3947882.1"/>
    </source>
</evidence>
<sequence length="83" mass="9732">MSFNKPKQAVQVLQRLLEEHGGSFDAQTRLAFEIEIQGLLLESDEKNERRKQELKVAYLKLLARLLSALPVFKELLDMFHHHF</sequence>
<reference evidence="1" key="1">
    <citation type="submission" date="2022-10" db="EMBL/GenBank/DDBJ databases">
        <authorList>
            <person name="Botero Cardona J."/>
        </authorList>
    </citation>
    <scope>NUCLEOTIDE SEQUENCE</scope>
    <source>
        <strain evidence="1">R-83534</strain>
    </source>
</reference>
<dbReference type="RefSeq" id="WP_282024056.1">
    <property type="nucleotide sequence ID" value="NZ_CAMXCH010000003.1"/>
</dbReference>
<evidence type="ECO:0000313" key="2">
    <source>
        <dbReference type="Proteomes" id="UP001154272"/>
    </source>
</evidence>
<protein>
    <submittedName>
        <fullName evidence="1">Uncharacterized protein</fullName>
    </submittedName>
</protein>
<dbReference type="EMBL" id="CAMXCH010000003">
    <property type="protein sequence ID" value="CAI3947882.1"/>
    <property type="molecule type" value="Genomic_DNA"/>
</dbReference>
<keyword evidence="2" id="KW-1185">Reference proteome</keyword>
<dbReference type="Proteomes" id="UP001154272">
    <property type="component" value="Unassembled WGS sequence"/>
</dbReference>
<accession>A0ABM9HRF0</accession>
<comment type="caution">
    <text evidence="1">The sequence shown here is derived from an EMBL/GenBank/DDBJ whole genome shotgun (WGS) entry which is preliminary data.</text>
</comment>
<gene>
    <name evidence="1" type="ORF">R83534S58_LOCUS1530</name>
</gene>
<organism evidence="1 2">
    <name type="scientific">Commensalibacter papalotli</name>
    <name type="common">ex Botero et al. 2024</name>
    <dbReference type="NCBI Taxonomy" id="2972766"/>
    <lineage>
        <taxon>Bacteria</taxon>
        <taxon>Pseudomonadati</taxon>
        <taxon>Pseudomonadota</taxon>
        <taxon>Alphaproteobacteria</taxon>
        <taxon>Acetobacterales</taxon>
        <taxon>Acetobacteraceae</taxon>
    </lineage>
</organism>
<proteinExistence type="predicted"/>
<name>A0ABM9HRF0_9PROT</name>